<sequence length="220" mass="23274">MSLIRRSSEPQLQFGADAFVDLFPREITQQRRLTALTKRSWIGVLALSAGVVLAIAASATVLVYEQTQLMDANTKTRALTREMQAFDELVQLRAETQQLEATRGVAAAGAIDWDFYLASFRGAVPAGATLSSISVDSATAFSSITAPSVPLQGPRVAQITVRIESTSADAVTVWLDNISTLPGFADATPTSVSNVPAGFASLVTVHLDAAALTVPKEPTP</sequence>
<gene>
    <name evidence="2" type="ORF">EDD42_0045</name>
</gene>
<protein>
    <recommendedName>
        <fullName evidence="4">Fimbrial assembly protein</fullName>
    </recommendedName>
</protein>
<evidence type="ECO:0008006" key="4">
    <source>
        <dbReference type="Google" id="ProtNLM"/>
    </source>
</evidence>
<dbReference type="EMBL" id="RKHL01000001">
    <property type="protein sequence ID" value="ROR80014.1"/>
    <property type="molecule type" value="Genomic_DNA"/>
</dbReference>
<keyword evidence="1" id="KW-0812">Transmembrane</keyword>
<keyword evidence="3" id="KW-1185">Reference proteome</keyword>
<name>A0A3N2BY49_9MICO</name>
<evidence type="ECO:0000313" key="2">
    <source>
        <dbReference type="EMBL" id="ROR80014.1"/>
    </source>
</evidence>
<accession>A0A3N2BY49</accession>
<reference evidence="2 3" key="1">
    <citation type="submission" date="2018-11" db="EMBL/GenBank/DDBJ databases">
        <title>Sequencing the genomes of 1000 actinobacteria strains.</title>
        <authorList>
            <person name="Klenk H.-P."/>
        </authorList>
    </citation>
    <scope>NUCLEOTIDE SEQUENCE [LARGE SCALE GENOMIC DNA]</scope>
    <source>
        <strain evidence="2 3">DSM 14012</strain>
    </source>
</reference>
<keyword evidence="1" id="KW-0472">Membrane</keyword>
<dbReference type="AlphaFoldDB" id="A0A3N2BY49"/>
<proteinExistence type="predicted"/>
<evidence type="ECO:0000256" key="1">
    <source>
        <dbReference type="SAM" id="Phobius"/>
    </source>
</evidence>
<comment type="caution">
    <text evidence="2">The sequence shown here is derived from an EMBL/GenBank/DDBJ whole genome shotgun (WGS) entry which is preliminary data.</text>
</comment>
<dbReference type="Proteomes" id="UP000266915">
    <property type="component" value="Unassembled WGS sequence"/>
</dbReference>
<organism evidence="2 3">
    <name type="scientific">Plantibacter flavus</name>
    <dbReference type="NCBI Taxonomy" id="150123"/>
    <lineage>
        <taxon>Bacteria</taxon>
        <taxon>Bacillati</taxon>
        <taxon>Actinomycetota</taxon>
        <taxon>Actinomycetes</taxon>
        <taxon>Micrococcales</taxon>
        <taxon>Microbacteriaceae</taxon>
        <taxon>Plantibacter</taxon>
    </lineage>
</organism>
<keyword evidence="1" id="KW-1133">Transmembrane helix</keyword>
<evidence type="ECO:0000313" key="3">
    <source>
        <dbReference type="Proteomes" id="UP000266915"/>
    </source>
</evidence>
<feature type="transmembrane region" description="Helical" evidence="1">
    <location>
        <begin position="41"/>
        <end position="64"/>
    </location>
</feature>